<feature type="domain" description="Kazal-like" evidence="6">
    <location>
        <begin position="50"/>
        <end position="101"/>
    </location>
</feature>
<dbReference type="CDD" id="cd00104">
    <property type="entry name" value="KAZAL_FS"/>
    <property type="match status" value="6"/>
</dbReference>
<evidence type="ECO:0000256" key="4">
    <source>
        <dbReference type="SAM" id="MobiDB-lite"/>
    </source>
</evidence>
<keyword evidence="1 7" id="KW-0646">Protease inhibitor</keyword>
<dbReference type="Pfam" id="PF07648">
    <property type="entry name" value="Kazal_2"/>
    <property type="match status" value="3"/>
</dbReference>
<feature type="compositionally biased region" description="Polar residues" evidence="4">
    <location>
        <begin position="494"/>
        <end position="515"/>
    </location>
</feature>
<protein>
    <submittedName>
        <fullName evidence="7">Protease inhibitor Epi4</fullName>
    </submittedName>
</protein>
<feature type="chain" id="PRO_5015114525" evidence="5">
    <location>
        <begin position="20"/>
        <end position="564"/>
    </location>
</feature>
<dbReference type="PROSITE" id="PS51465">
    <property type="entry name" value="KAZAL_2"/>
    <property type="match status" value="6"/>
</dbReference>
<evidence type="ECO:0000256" key="1">
    <source>
        <dbReference type="ARBA" id="ARBA00022690"/>
    </source>
</evidence>
<feature type="compositionally biased region" description="Low complexity" evidence="4">
    <location>
        <begin position="194"/>
        <end position="212"/>
    </location>
</feature>
<dbReference type="InterPro" id="IPR036058">
    <property type="entry name" value="Kazal_dom_sf"/>
</dbReference>
<keyword evidence="5" id="KW-0732">Signal</keyword>
<dbReference type="Gene3D" id="3.30.60.30">
    <property type="match status" value="6"/>
</dbReference>
<feature type="domain" description="Kazal-like" evidence="6">
    <location>
        <begin position="333"/>
        <end position="385"/>
    </location>
</feature>
<feature type="region of interest" description="Disordered" evidence="4">
    <location>
        <begin position="174"/>
        <end position="225"/>
    </location>
</feature>
<dbReference type="GO" id="GO:0030414">
    <property type="term" value="F:peptidase inhibitor activity"/>
    <property type="evidence" value="ECO:0007669"/>
    <property type="project" value="UniProtKB-KW"/>
</dbReference>
<dbReference type="PANTHER" id="PTHR10913:SF45">
    <property type="entry name" value="FOLLISTATIN, ISOFORM A-RELATED"/>
    <property type="match status" value="1"/>
</dbReference>
<evidence type="ECO:0000256" key="3">
    <source>
        <dbReference type="ARBA" id="ARBA00023157"/>
    </source>
</evidence>
<accession>A0A2P4X1K5</accession>
<dbReference type="EMBL" id="NCKW01017164">
    <property type="protein sequence ID" value="POM59428.1"/>
    <property type="molecule type" value="Genomic_DNA"/>
</dbReference>
<name>A0A2P4X1K5_9STRA</name>
<sequence>MYPAFGIVFVALAFTSAHAGKSLKGVKANDSASDSTSGSGKSWDFSWDASGSIEDCDAICPKKYEPVCGSDGVTYTNDCAFSIAQCRTSNLTLSTVGECAGGSVASSAEFSKDGSAATVCPDACIDVYDPVSDESGKTYSNECYMRMAKCKDIKKDVDILAEYKRLYGRSFGASRNDDDDATKAPTKSDKSMKSTKNTKSSKSMKTSSTSTSGIGSLYEDGSDGVVGSNSSSSTKSCTGACPDIYSPVCGSDGVTYSSACHLELASCKSPKLKIVQTSEDVCAGSASTIQQGTVSKTASNNTPSQPNYTCSSTSQSFSLLSVAFTNATRSTSSSKGADCEYACPEEHRPVCGSNGVTYSNKCFLTLAACDTNSDITQTSDGECEATILPESTGSGCAEVCTRIYKPVCGSDGVTYSNDCVLSVAHCKSGGAITQVSDGLCSSETSSTEDSGRHDDSAGCPDACLDVYEPVTDENGVQYSSECYHQMATYKYDASSPNSSFATPPTTTEGEQDNSSCENRVCTMDYTPVCGSNGVTYSNSCMLGIANCKDLNINKVSDGKCAAST</sequence>
<dbReference type="InterPro" id="IPR002350">
    <property type="entry name" value="Kazal_dom"/>
</dbReference>
<keyword evidence="3" id="KW-1015">Disulfide bond</keyword>
<keyword evidence="8" id="KW-1185">Reference proteome</keyword>
<dbReference type="AlphaFoldDB" id="A0A2P4X1K5"/>
<evidence type="ECO:0000259" key="6">
    <source>
        <dbReference type="PROSITE" id="PS51465"/>
    </source>
</evidence>
<evidence type="ECO:0000313" key="7">
    <source>
        <dbReference type="EMBL" id="POM59428.1"/>
    </source>
</evidence>
<dbReference type="InterPro" id="IPR050653">
    <property type="entry name" value="Prot_Inhib_GrowthFact_Antg"/>
</dbReference>
<dbReference type="OrthoDB" id="343609at2759"/>
<proteinExistence type="predicted"/>
<feature type="signal peptide" evidence="5">
    <location>
        <begin position="1"/>
        <end position="19"/>
    </location>
</feature>
<keyword evidence="2" id="KW-0722">Serine protease inhibitor</keyword>
<comment type="caution">
    <text evidence="7">The sequence shown here is derived from an EMBL/GenBank/DDBJ whole genome shotgun (WGS) entry which is preliminary data.</text>
</comment>
<reference evidence="7 8" key="1">
    <citation type="journal article" date="2017" name="Genome Biol. Evol.">
        <title>Phytophthora megakarya and P. palmivora, closely related causal agents of cacao black pod rot, underwent increases in genome sizes and gene numbers by different mechanisms.</title>
        <authorList>
            <person name="Ali S.S."/>
            <person name="Shao J."/>
            <person name="Lary D.J."/>
            <person name="Kronmiller B."/>
            <person name="Shen D."/>
            <person name="Strem M.D."/>
            <person name="Amoako-Attah I."/>
            <person name="Akrofi A.Y."/>
            <person name="Begoude B.A."/>
            <person name="Ten Hoopen G.M."/>
            <person name="Coulibaly K."/>
            <person name="Kebe B.I."/>
            <person name="Melnick R.L."/>
            <person name="Guiltinan M.J."/>
            <person name="Tyler B.M."/>
            <person name="Meinhardt L.W."/>
            <person name="Bailey B.A."/>
        </authorList>
    </citation>
    <scope>NUCLEOTIDE SEQUENCE [LARGE SCALE GENOMIC DNA]</scope>
    <source>
        <strain evidence="8">sbr112.9</strain>
    </source>
</reference>
<feature type="domain" description="Kazal-like" evidence="6">
    <location>
        <begin position="390"/>
        <end position="442"/>
    </location>
</feature>
<feature type="domain" description="Kazal-like" evidence="6">
    <location>
        <begin position="510"/>
        <end position="562"/>
    </location>
</feature>
<gene>
    <name evidence="7" type="ORF">PHPALM_31847</name>
</gene>
<dbReference type="Proteomes" id="UP000237271">
    <property type="component" value="Unassembled WGS sequence"/>
</dbReference>
<feature type="region of interest" description="Disordered" evidence="4">
    <location>
        <begin position="493"/>
        <end position="515"/>
    </location>
</feature>
<dbReference type="SUPFAM" id="SSF100895">
    <property type="entry name" value="Kazal-type serine protease inhibitors"/>
    <property type="match status" value="7"/>
</dbReference>
<dbReference type="GO" id="GO:0005576">
    <property type="term" value="C:extracellular region"/>
    <property type="evidence" value="ECO:0007669"/>
    <property type="project" value="TreeGrafter"/>
</dbReference>
<dbReference type="Pfam" id="PF00050">
    <property type="entry name" value="Kazal_1"/>
    <property type="match status" value="3"/>
</dbReference>
<evidence type="ECO:0000256" key="2">
    <source>
        <dbReference type="ARBA" id="ARBA00022900"/>
    </source>
</evidence>
<evidence type="ECO:0000256" key="5">
    <source>
        <dbReference type="SAM" id="SignalP"/>
    </source>
</evidence>
<dbReference type="PANTHER" id="PTHR10913">
    <property type="entry name" value="FOLLISTATIN-RELATED"/>
    <property type="match status" value="1"/>
</dbReference>
<evidence type="ECO:0000313" key="8">
    <source>
        <dbReference type="Proteomes" id="UP000237271"/>
    </source>
</evidence>
<organism evidence="7 8">
    <name type="scientific">Phytophthora palmivora</name>
    <dbReference type="NCBI Taxonomy" id="4796"/>
    <lineage>
        <taxon>Eukaryota</taxon>
        <taxon>Sar</taxon>
        <taxon>Stramenopiles</taxon>
        <taxon>Oomycota</taxon>
        <taxon>Peronosporomycetes</taxon>
        <taxon>Peronosporales</taxon>
        <taxon>Peronosporaceae</taxon>
        <taxon>Phytophthora</taxon>
    </lineage>
</organism>
<feature type="domain" description="Kazal-like" evidence="6">
    <location>
        <begin position="114"/>
        <end position="172"/>
    </location>
</feature>
<feature type="domain" description="Kazal-like" evidence="6">
    <location>
        <begin position="231"/>
        <end position="284"/>
    </location>
</feature>
<dbReference type="SMART" id="SM00280">
    <property type="entry name" value="KAZAL"/>
    <property type="match status" value="6"/>
</dbReference>